<dbReference type="InterPro" id="IPR052573">
    <property type="entry name" value="DnaJ_C_subfamily_28"/>
</dbReference>
<dbReference type="EMBL" id="MDER01000024">
    <property type="protein sequence ID" value="ODP30170.1"/>
    <property type="molecule type" value="Genomic_DNA"/>
</dbReference>
<dbReference type="PANTHER" id="PTHR39158">
    <property type="entry name" value="OS08G0560600 PROTEIN"/>
    <property type="match status" value="1"/>
</dbReference>
<feature type="domain" description="DnaJ homologue subfamily C member 28 conserved" evidence="1">
    <location>
        <begin position="29"/>
        <end position="95"/>
    </location>
</feature>
<dbReference type="Pfam" id="PF09350">
    <property type="entry name" value="DJC28_CD"/>
    <property type="match status" value="1"/>
</dbReference>
<protein>
    <recommendedName>
        <fullName evidence="1">DnaJ homologue subfamily C member 28 conserved domain-containing protein</fullName>
    </recommendedName>
</protein>
<dbReference type="Proteomes" id="UP000094578">
    <property type="component" value="Unassembled WGS sequence"/>
</dbReference>
<evidence type="ECO:0000313" key="2">
    <source>
        <dbReference type="EMBL" id="ODP30170.1"/>
    </source>
</evidence>
<evidence type="ECO:0000313" key="3">
    <source>
        <dbReference type="Proteomes" id="UP000094578"/>
    </source>
</evidence>
<proteinExistence type="predicted"/>
<sequence length="145" mass="16951">MLYYEAIEMITVIDIDNNQRGDNHMLSWLAEQKINEAIQQGEFDDLPGKGKPLELEDLSHVPEELRAAYKLMKNAGVIPEELQLRQEMLTLTDLIAACQHAGERQALHRRLDEKTLRLQMITAQRGLYDNASYQRYEHQIRRKFT</sequence>
<reference evidence="2 3" key="1">
    <citation type="submission" date="2016-08" db="EMBL/GenBank/DDBJ databases">
        <title>Genome sequencing of Paenibacillus sp. TI45-13ar, isolated from Korean traditional nuruk.</title>
        <authorList>
            <person name="Kim S.-J."/>
        </authorList>
    </citation>
    <scope>NUCLEOTIDE SEQUENCE [LARGE SCALE GENOMIC DNA]</scope>
    <source>
        <strain evidence="2 3">TI45-13ar</strain>
    </source>
</reference>
<evidence type="ECO:0000259" key="1">
    <source>
        <dbReference type="Pfam" id="PF09350"/>
    </source>
</evidence>
<organism evidence="2 3">
    <name type="scientific">Paenibacillus nuruki</name>
    <dbReference type="NCBI Taxonomy" id="1886670"/>
    <lineage>
        <taxon>Bacteria</taxon>
        <taxon>Bacillati</taxon>
        <taxon>Bacillota</taxon>
        <taxon>Bacilli</taxon>
        <taxon>Bacillales</taxon>
        <taxon>Paenibacillaceae</taxon>
        <taxon>Paenibacillus</taxon>
    </lineage>
</organism>
<dbReference type="AlphaFoldDB" id="A0A1E3LB63"/>
<keyword evidence="3" id="KW-1185">Reference proteome</keyword>
<gene>
    <name evidence="2" type="ORF">PTI45_00412</name>
</gene>
<accession>A0A1E3LB63</accession>
<dbReference type="STRING" id="1886670.PTI45_00412"/>
<name>A0A1E3LB63_9BACL</name>
<dbReference type="InterPro" id="IPR018961">
    <property type="entry name" value="DnaJ_homolog_subfam-C_membr-28"/>
</dbReference>
<dbReference type="PANTHER" id="PTHR39158:SF1">
    <property type="entry name" value="DNAJ HOMOLOG SUBFAMILY C MEMBER 28"/>
    <property type="match status" value="1"/>
</dbReference>
<comment type="caution">
    <text evidence="2">The sequence shown here is derived from an EMBL/GenBank/DDBJ whole genome shotgun (WGS) entry which is preliminary data.</text>
</comment>
<dbReference type="PATRIC" id="fig|1886670.3.peg.428"/>